<feature type="domain" description="ABC transporter" evidence="5">
    <location>
        <begin position="191"/>
        <end position="422"/>
    </location>
</feature>
<evidence type="ECO:0000313" key="6">
    <source>
        <dbReference type="EMBL" id="MDT7827728.1"/>
    </source>
</evidence>
<name>A0ABU3L2V3_9FLAO</name>
<dbReference type="EMBL" id="JAVTTP010000001">
    <property type="protein sequence ID" value="MDT7827728.1"/>
    <property type="molecule type" value="Genomic_DNA"/>
</dbReference>
<keyword evidence="2" id="KW-0813">Transport</keyword>
<evidence type="ECO:0000256" key="3">
    <source>
        <dbReference type="ARBA" id="ARBA00022741"/>
    </source>
</evidence>
<accession>A0ABU3L2V3</accession>
<dbReference type="InterPro" id="IPR003593">
    <property type="entry name" value="AAA+_ATPase"/>
</dbReference>
<evidence type="ECO:0000256" key="1">
    <source>
        <dbReference type="ARBA" id="ARBA00005417"/>
    </source>
</evidence>
<evidence type="ECO:0000256" key="4">
    <source>
        <dbReference type="ARBA" id="ARBA00022840"/>
    </source>
</evidence>
<protein>
    <submittedName>
        <fullName evidence="6">ATP-binding cassette domain-containing protein</fullName>
    </submittedName>
</protein>
<dbReference type="Pfam" id="PF00005">
    <property type="entry name" value="ABC_tran"/>
    <property type="match status" value="1"/>
</dbReference>
<dbReference type="InterPro" id="IPR027417">
    <property type="entry name" value="P-loop_NTPase"/>
</dbReference>
<keyword evidence="4 6" id="KW-0067">ATP-binding</keyword>
<dbReference type="SUPFAM" id="SSF52540">
    <property type="entry name" value="P-loop containing nucleoside triphosphate hydrolases"/>
    <property type="match status" value="2"/>
</dbReference>
<comment type="caution">
    <text evidence="6">The sequence shown here is derived from an EMBL/GenBank/DDBJ whole genome shotgun (WGS) entry which is preliminary data.</text>
</comment>
<dbReference type="GO" id="GO:0005524">
    <property type="term" value="F:ATP binding"/>
    <property type="evidence" value="ECO:0007669"/>
    <property type="project" value="UniProtKB-KW"/>
</dbReference>
<gene>
    <name evidence="6" type="ORF">RQM65_03495</name>
</gene>
<dbReference type="InterPro" id="IPR003439">
    <property type="entry name" value="ABC_transporter-like_ATP-bd"/>
</dbReference>
<reference evidence="6 7" key="1">
    <citation type="submission" date="2023-09" db="EMBL/GenBank/DDBJ databases">
        <title>Novel taxa isolated from Blanes Bay.</title>
        <authorList>
            <person name="Rey-Velasco X."/>
            <person name="Lucena T."/>
        </authorList>
    </citation>
    <scope>NUCLEOTIDE SEQUENCE [LARGE SCALE GENOMIC DNA]</scope>
    <source>
        <strain evidence="6 7">S334</strain>
    </source>
</reference>
<comment type="similarity">
    <text evidence="1">Belongs to the ABC transporter superfamily.</text>
</comment>
<dbReference type="RefSeq" id="WP_314012772.1">
    <property type="nucleotide sequence ID" value="NZ_JAVTTP010000001.1"/>
</dbReference>
<keyword evidence="3" id="KW-0547">Nucleotide-binding</keyword>
<evidence type="ECO:0000256" key="2">
    <source>
        <dbReference type="ARBA" id="ARBA00022448"/>
    </source>
</evidence>
<dbReference type="PANTHER" id="PTHR42734:SF17">
    <property type="entry name" value="METAL TRANSPORT SYSTEM ATP-BINDING PROTEIN TM_0124-RELATED"/>
    <property type="match status" value="1"/>
</dbReference>
<proteinExistence type="inferred from homology"/>
<evidence type="ECO:0000313" key="7">
    <source>
        <dbReference type="Proteomes" id="UP001250656"/>
    </source>
</evidence>
<dbReference type="InterPro" id="IPR050153">
    <property type="entry name" value="Metal_Ion_Import_ABC"/>
</dbReference>
<dbReference type="PANTHER" id="PTHR42734">
    <property type="entry name" value="METAL TRANSPORT SYSTEM ATP-BINDING PROTEIN TM_0124-RELATED"/>
    <property type="match status" value="1"/>
</dbReference>
<keyword evidence="7" id="KW-1185">Reference proteome</keyword>
<evidence type="ECO:0000259" key="5">
    <source>
        <dbReference type="PROSITE" id="PS50893"/>
    </source>
</evidence>
<dbReference type="Gene3D" id="3.40.50.300">
    <property type="entry name" value="P-loop containing nucleotide triphosphate hydrolases"/>
    <property type="match status" value="2"/>
</dbReference>
<sequence length="422" mass="47417">MNIEHWAVFLDNTSQKSQLITSILKGTPPKILQGFQAAKGALFSKLAIERYIDEEDRHDTKILTADTDQALRSMSSGEQKKALLKYILSSDCDFIVLDNPFDNLDTDTQAHLKMQLETVSKQVGMIQLISRKSDLLSFIDNFARLKGDQLVVVGEKEVLSNSPTKERFTGQIPLALNSGLNSLEIDHDVLIELKSVNVSYMDKPVLKDINWSIKKGDFWELRGKNGSGKTTILSMITGENPKGYGQDLYIFGQKKGSGESVWDIKKKIGYFTPSMTDKFTGYHSVEHMLISGLNDSIGLYIRPTEVQLRTAEQWLQLIDLWHVKDALYHDLSMGQKRLVMCARAMIKHPPLLIFDEPTAGLDDASAALFVALVNKFAKESQTTIIFVSHRKEPDLRPDHIYHLEMKEIGSSGKVVPVAGQYI</sequence>
<dbReference type="PROSITE" id="PS50893">
    <property type="entry name" value="ABC_TRANSPORTER_2"/>
    <property type="match status" value="1"/>
</dbReference>
<organism evidence="6 7">
    <name type="scientific">Pricia mediterranea</name>
    <dbReference type="NCBI Taxonomy" id="3076079"/>
    <lineage>
        <taxon>Bacteria</taxon>
        <taxon>Pseudomonadati</taxon>
        <taxon>Bacteroidota</taxon>
        <taxon>Flavobacteriia</taxon>
        <taxon>Flavobacteriales</taxon>
        <taxon>Flavobacteriaceae</taxon>
        <taxon>Pricia</taxon>
    </lineage>
</organism>
<dbReference type="SMART" id="SM00382">
    <property type="entry name" value="AAA"/>
    <property type="match status" value="1"/>
</dbReference>
<dbReference type="Proteomes" id="UP001250656">
    <property type="component" value="Unassembled WGS sequence"/>
</dbReference>